<evidence type="ECO:0000313" key="2">
    <source>
        <dbReference type="Proteomes" id="UP001054945"/>
    </source>
</evidence>
<evidence type="ECO:0000313" key="1">
    <source>
        <dbReference type="EMBL" id="GIY74873.1"/>
    </source>
</evidence>
<dbReference type="EMBL" id="BPLR01015268">
    <property type="protein sequence ID" value="GIY74873.1"/>
    <property type="molecule type" value="Genomic_DNA"/>
</dbReference>
<reference evidence="1 2" key="1">
    <citation type="submission" date="2021-06" db="EMBL/GenBank/DDBJ databases">
        <title>Caerostris extrusa draft genome.</title>
        <authorList>
            <person name="Kono N."/>
            <person name="Arakawa K."/>
        </authorList>
    </citation>
    <scope>NUCLEOTIDE SEQUENCE [LARGE SCALE GENOMIC DNA]</scope>
</reference>
<accession>A0AAV4VXK6</accession>
<gene>
    <name evidence="1" type="ORF">CEXT_193801</name>
</gene>
<dbReference type="Proteomes" id="UP001054945">
    <property type="component" value="Unassembled WGS sequence"/>
</dbReference>
<name>A0AAV4VXK6_CAEEX</name>
<keyword evidence="2" id="KW-1185">Reference proteome</keyword>
<comment type="caution">
    <text evidence="1">The sequence shown here is derived from an EMBL/GenBank/DDBJ whole genome shotgun (WGS) entry which is preliminary data.</text>
</comment>
<dbReference type="AlphaFoldDB" id="A0AAV4VXK6"/>
<protein>
    <submittedName>
        <fullName evidence="1">Uncharacterized protein</fullName>
    </submittedName>
</protein>
<organism evidence="1 2">
    <name type="scientific">Caerostris extrusa</name>
    <name type="common">Bark spider</name>
    <name type="synonym">Caerostris bankana</name>
    <dbReference type="NCBI Taxonomy" id="172846"/>
    <lineage>
        <taxon>Eukaryota</taxon>
        <taxon>Metazoa</taxon>
        <taxon>Ecdysozoa</taxon>
        <taxon>Arthropoda</taxon>
        <taxon>Chelicerata</taxon>
        <taxon>Arachnida</taxon>
        <taxon>Araneae</taxon>
        <taxon>Araneomorphae</taxon>
        <taxon>Entelegynae</taxon>
        <taxon>Araneoidea</taxon>
        <taxon>Araneidae</taxon>
        <taxon>Caerostris</taxon>
    </lineage>
</organism>
<sequence length="116" mass="13374">MPYRIRASLTSKLQPLQGLTSRSDACVSMFRCNLDAAQLTEYRNWVGSRIPGIHHEHESLRIHNTGIPNRSEGQNRRTTFDCLLFKTIDPQTIFYDAADDLCLFKLMQVLPCYLEI</sequence>
<proteinExistence type="predicted"/>